<dbReference type="PANTHER" id="PTHR23236:SF119">
    <property type="entry name" value="NUCLEAR RNA-BINDING PROTEIN SART-3"/>
    <property type="match status" value="1"/>
</dbReference>
<dbReference type="AlphaFoldDB" id="A0A922LSW7"/>
<dbReference type="CTD" id="75578163"/>
<dbReference type="PANTHER" id="PTHR23236">
    <property type="entry name" value="EUKARYOTIC TRANSLATION INITIATION FACTOR 4B/4H"/>
    <property type="match status" value="1"/>
</dbReference>
<dbReference type="GO" id="GO:0003723">
    <property type="term" value="F:RNA binding"/>
    <property type="evidence" value="ECO:0007669"/>
    <property type="project" value="UniProtKB-UniRule"/>
</dbReference>
<reference evidence="7" key="3">
    <citation type="submission" date="2021-06" db="EMBL/GenBank/DDBJ databases">
        <title>Chromosome-level genome assembly for S. haematobium.</title>
        <authorList>
            <person name="Stroehlein A.J."/>
        </authorList>
    </citation>
    <scope>NUCLEOTIDE SEQUENCE</scope>
</reference>
<dbReference type="InterPro" id="IPR035979">
    <property type="entry name" value="RBD_domain_sf"/>
</dbReference>
<dbReference type="RefSeq" id="XP_051072713.1">
    <property type="nucleotide sequence ID" value="XM_051218889.1"/>
</dbReference>
<feature type="domain" description="RRM" evidence="6">
    <location>
        <begin position="188"/>
        <end position="265"/>
    </location>
</feature>
<gene>
    <name evidence="7" type="primary">SART3_3</name>
    <name evidence="7" type="ORF">MS3_00010513</name>
</gene>
<feature type="domain" description="RRM" evidence="6">
    <location>
        <begin position="63"/>
        <end position="170"/>
    </location>
</feature>
<evidence type="ECO:0000259" key="6">
    <source>
        <dbReference type="PROSITE" id="PS50102"/>
    </source>
</evidence>
<dbReference type="PROSITE" id="PS50102">
    <property type="entry name" value="RRM"/>
    <property type="match status" value="2"/>
</dbReference>
<comment type="caution">
    <text evidence="7">The sequence shown here is derived from an EMBL/GenBank/DDBJ whole genome shotgun (WGS) entry which is preliminary data.</text>
</comment>
<feature type="region of interest" description="Disordered" evidence="4">
    <location>
        <begin position="264"/>
        <end position="292"/>
    </location>
</feature>
<dbReference type="Pfam" id="PF00076">
    <property type="entry name" value="RRM_1"/>
    <property type="match status" value="2"/>
</dbReference>
<dbReference type="GeneID" id="75578163"/>
<sequence length="292" mass="32809">METNLSGSRKRKLPDHQNDAATLKSAKVSLLVCVLQFSTMFLYQNLILLLMGHLFHDPSKNEFTVFVSNLDYSVSEEQIRHTFEKCGNVTSVRLVRDYAGRSKGFAYVEFENKESVKNALTLDRQGITRPTSESVPCDSDSQKQKEEDNATIPKPPNCYDRPMFVSICDPSRLKSCGFKYTVGKKEPEKLFVRNLDKAVKNEDLEKLFKQYGNIVSIRLATYRNGVPKGHAYIEFTNADDASKALVATNGLEFRNKILSVSISEPPVRDGSGPQGCKSITSEEKSVQNPTNY</sequence>
<dbReference type="Proteomes" id="UP000471633">
    <property type="component" value="Unassembled WGS sequence"/>
</dbReference>
<dbReference type="SMART" id="SM00360">
    <property type="entry name" value="RRM"/>
    <property type="match status" value="2"/>
</dbReference>
<dbReference type="SUPFAM" id="SSF54928">
    <property type="entry name" value="RNA-binding domain, RBD"/>
    <property type="match status" value="2"/>
</dbReference>
<reference evidence="7" key="1">
    <citation type="journal article" date="2012" name="Nat. Genet.">
        <title>Whole-genome sequence of Schistosoma haematobium.</title>
        <authorList>
            <person name="Young N.D."/>
            <person name="Jex A.R."/>
            <person name="Li B."/>
            <person name="Liu S."/>
            <person name="Yang L."/>
            <person name="Xiong Z."/>
            <person name="Li Y."/>
            <person name="Cantacessi C."/>
            <person name="Hall R.S."/>
            <person name="Xu X."/>
            <person name="Chen F."/>
            <person name="Wu X."/>
            <person name="Zerlotini A."/>
            <person name="Oliveira G."/>
            <person name="Hofmann A."/>
            <person name="Zhang G."/>
            <person name="Fang X."/>
            <person name="Kang Y."/>
            <person name="Campbell B.E."/>
            <person name="Loukas A."/>
            <person name="Ranganathan S."/>
            <person name="Rollinson D."/>
            <person name="Rinaldi G."/>
            <person name="Brindley P.J."/>
            <person name="Yang H."/>
            <person name="Wang J."/>
            <person name="Wang J."/>
            <person name="Gasser R.B."/>
        </authorList>
    </citation>
    <scope>NUCLEOTIDE SEQUENCE</scope>
</reference>
<protein>
    <submittedName>
        <fullName evidence="7">Squamous cell carcinoma antigen recognized by T-cells 3</fullName>
    </submittedName>
</protein>
<feature type="region of interest" description="Disordered" evidence="4">
    <location>
        <begin position="129"/>
        <end position="156"/>
    </location>
</feature>
<keyword evidence="8" id="KW-1185">Reference proteome</keyword>
<keyword evidence="5" id="KW-1133">Transmembrane helix</keyword>
<feature type="transmembrane region" description="Helical" evidence="5">
    <location>
        <begin position="28"/>
        <end position="51"/>
    </location>
</feature>
<dbReference type="InterPro" id="IPR012677">
    <property type="entry name" value="Nucleotide-bd_a/b_plait_sf"/>
</dbReference>
<evidence type="ECO:0000256" key="3">
    <source>
        <dbReference type="PROSITE-ProRule" id="PRU00176"/>
    </source>
</evidence>
<reference evidence="7" key="2">
    <citation type="journal article" date="2019" name="Gigascience">
        <title>High-quality Schistosoma haematobium genome achieved by single-molecule and long-range sequencing.</title>
        <authorList>
            <person name="Stroehlein A.J."/>
            <person name="Korhonen P.K."/>
            <person name="Chong T.M."/>
            <person name="Lim Y.L."/>
            <person name="Chan K.G."/>
            <person name="Webster B."/>
            <person name="Rollinson D."/>
            <person name="Brindley P.J."/>
            <person name="Gasser R.B."/>
            <person name="Young N.D."/>
        </authorList>
    </citation>
    <scope>NUCLEOTIDE SEQUENCE</scope>
</reference>
<reference evidence="7" key="4">
    <citation type="journal article" date="2022" name="PLoS Pathog.">
        <title>Chromosome-level genome of Schistosoma haematobium underpins genome-wide explorations of molecular variation.</title>
        <authorList>
            <person name="Stroehlein A.J."/>
            <person name="Korhonen P.K."/>
            <person name="Lee V.V."/>
            <person name="Ralph S.A."/>
            <person name="Mentink-Kane M."/>
            <person name="You H."/>
            <person name="McManus D.P."/>
            <person name="Tchuente L.T."/>
            <person name="Stothard J.R."/>
            <person name="Kaur P."/>
            <person name="Dudchenko O."/>
            <person name="Aiden E.L."/>
            <person name="Yang B."/>
            <person name="Yang H."/>
            <person name="Emery A.M."/>
            <person name="Webster B.L."/>
            <person name="Brindley P.J."/>
            <person name="Rollinson D."/>
            <person name="Chang B.C.H."/>
            <person name="Gasser R.B."/>
            <person name="Young N.D."/>
        </authorList>
    </citation>
    <scope>NUCLEOTIDE SEQUENCE</scope>
</reference>
<keyword evidence="5" id="KW-0812">Transmembrane</keyword>
<evidence type="ECO:0000256" key="1">
    <source>
        <dbReference type="ARBA" id="ARBA00022737"/>
    </source>
</evidence>
<name>A0A922LSW7_SCHHA</name>
<accession>A0A922LSW7</accession>
<evidence type="ECO:0000256" key="5">
    <source>
        <dbReference type="SAM" id="Phobius"/>
    </source>
</evidence>
<evidence type="ECO:0000313" key="8">
    <source>
        <dbReference type="Proteomes" id="UP000471633"/>
    </source>
</evidence>
<evidence type="ECO:0000256" key="2">
    <source>
        <dbReference type="ARBA" id="ARBA00022884"/>
    </source>
</evidence>
<keyword evidence="2 3" id="KW-0694">RNA-binding</keyword>
<dbReference type="EMBL" id="AMPZ03000002">
    <property type="protein sequence ID" value="KAH9592783.1"/>
    <property type="molecule type" value="Genomic_DNA"/>
</dbReference>
<dbReference type="InterPro" id="IPR034217">
    <property type="entry name" value="SART3_RRM1"/>
</dbReference>
<keyword evidence="5" id="KW-0472">Membrane</keyword>
<dbReference type="CDD" id="cd12391">
    <property type="entry name" value="RRM1_SART3"/>
    <property type="match status" value="1"/>
</dbReference>
<keyword evidence="1" id="KW-0677">Repeat</keyword>
<dbReference type="KEGG" id="shx:MS3_00010513"/>
<evidence type="ECO:0000256" key="4">
    <source>
        <dbReference type="SAM" id="MobiDB-lite"/>
    </source>
</evidence>
<dbReference type="Gene3D" id="3.30.70.330">
    <property type="match status" value="2"/>
</dbReference>
<evidence type="ECO:0000313" key="7">
    <source>
        <dbReference type="EMBL" id="KAH9592783.1"/>
    </source>
</evidence>
<organism evidence="7 8">
    <name type="scientific">Schistosoma haematobium</name>
    <name type="common">Blood fluke</name>
    <dbReference type="NCBI Taxonomy" id="6185"/>
    <lineage>
        <taxon>Eukaryota</taxon>
        <taxon>Metazoa</taxon>
        <taxon>Spiralia</taxon>
        <taxon>Lophotrochozoa</taxon>
        <taxon>Platyhelminthes</taxon>
        <taxon>Trematoda</taxon>
        <taxon>Digenea</taxon>
        <taxon>Strigeidida</taxon>
        <taxon>Schistosomatoidea</taxon>
        <taxon>Schistosomatidae</taxon>
        <taxon>Schistosoma</taxon>
    </lineage>
</organism>
<proteinExistence type="predicted"/>
<dbReference type="InterPro" id="IPR000504">
    <property type="entry name" value="RRM_dom"/>
</dbReference>